<sequence length="162" mass="18205">MAKRFFYSWQFLFGCLLFTCVAACKKENAIIVGRVELAMLDSVNKLRATGCTCGTVFMPPAKKLMWNYNLAIAAQVHALDMNNNNYFDHISPTGTSPIQRAIAAGYTGQYIGENIAKGYTTIGQVMQAWKKSDDHCKAMMDTLYVEMGAYSYNGYWVQEFGR</sequence>
<protein>
    <submittedName>
        <fullName evidence="3">CAP domain-containing protein</fullName>
    </submittedName>
</protein>
<evidence type="ECO:0000256" key="1">
    <source>
        <dbReference type="SAM" id="SignalP"/>
    </source>
</evidence>
<accession>A0A5B8W108</accession>
<dbReference type="Pfam" id="PF00188">
    <property type="entry name" value="CAP"/>
    <property type="match status" value="1"/>
</dbReference>
<dbReference type="RefSeq" id="WP_147055242.1">
    <property type="nucleotide sequence ID" value="NZ_CP042437.1"/>
</dbReference>
<feature type="chain" id="PRO_5022940495" evidence="1">
    <location>
        <begin position="23"/>
        <end position="162"/>
    </location>
</feature>
<organism evidence="3 4">
    <name type="scientific">Mucilaginibacter ginsenosidivorax</name>
    <dbReference type="NCBI Taxonomy" id="862126"/>
    <lineage>
        <taxon>Bacteria</taxon>
        <taxon>Pseudomonadati</taxon>
        <taxon>Bacteroidota</taxon>
        <taxon>Sphingobacteriia</taxon>
        <taxon>Sphingobacteriales</taxon>
        <taxon>Sphingobacteriaceae</taxon>
        <taxon>Mucilaginibacter</taxon>
    </lineage>
</organism>
<dbReference type="SUPFAM" id="SSF55797">
    <property type="entry name" value="PR-1-like"/>
    <property type="match status" value="1"/>
</dbReference>
<dbReference type="InterPro" id="IPR014044">
    <property type="entry name" value="CAP_dom"/>
</dbReference>
<keyword evidence="1" id="KW-0732">Signal</keyword>
<name>A0A5B8W108_9SPHI</name>
<evidence type="ECO:0000259" key="2">
    <source>
        <dbReference type="Pfam" id="PF00188"/>
    </source>
</evidence>
<evidence type="ECO:0000313" key="4">
    <source>
        <dbReference type="Proteomes" id="UP000321362"/>
    </source>
</evidence>
<reference evidence="3 4" key="1">
    <citation type="journal article" date="2013" name="J. Microbiol.">
        <title>Mucilaginibacter ginsenosidivorax sp. nov., with ginsenoside converting activity isolated from sediment.</title>
        <authorList>
            <person name="Kim J.K."/>
            <person name="Choi T.E."/>
            <person name="Liu Q.M."/>
            <person name="Park H.Y."/>
            <person name="Yi T.H."/>
            <person name="Yoon M.H."/>
            <person name="Kim S.C."/>
            <person name="Im W.T."/>
        </authorList>
    </citation>
    <scope>NUCLEOTIDE SEQUENCE [LARGE SCALE GENOMIC DNA]</scope>
    <source>
        <strain evidence="3 4">KHI28</strain>
    </source>
</reference>
<keyword evidence="4" id="KW-1185">Reference proteome</keyword>
<dbReference type="EMBL" id="CP042437">
    <property type="protein sequence ID" value="QEC77497.1"/>
    <property type="molecule type" value="Genomic_DNA"/>
</dbReference>
<feature type="domain" description="SCP" evidence="2">
    <location>
        <begin position="41"/>
        <end position="158"/>
    </location>
</feature>
<dbReference type="PANTHER" id="PTHR31157:SF1">
    <property type="entry name" value="SCP DOMAIN-CONTAINING PROTEIN"/>
    <property type="match status" value="1"/>
</dbReference>
<dbReference type="Proteomes" id="UP000321362">
    <property type="component" value="Chromosome"/>
</dbReference>
<dbReference type="CDD" id="cd05379">
    <property type="entry name" value="CAP_bacterial"/>
    <property type="match status" value="1"/>
</dbReference>
<dbReference type="AlphaFoldDB" id="A0A5B8W108"/>
<dbReference type="PANTHER" id="PTHR31157">
    <property type="entry name" value="SCP DOMAIN-CONTAINING PROTEIN"/>
    <property type="match status" value="1"/>
</dbReference>
<feature type="signal peptide" evidence="1">
    <location>
        <begin position="1"/>
        <end position="22"/>
    </location>
</feature>
<dbReference type="InterPro" id="IPR035940">
    <property type="entry name" value="CAP_sf"/>
</dbReference>
<evidence type="ECO:0000313" key="3">
    <source>
        <dbReference type="EMBL" id="QEC77497.1"/>
    </source>
</evidence>
<dbReference type="KEGG" id="mgk:FSB76_16680"/>
<dbReference type="PROSITE" id="PS51257">
    <property type="entry name" value="PROKAR_LIPOPROTEIN"/>
    <property type="match status" value="1"/>
</dbReference>
<dbReference type="Gene3D" id="3.40.33.10">
    <property type="entry name" value="CAP"/>
    <property type="match status" value="1"/>
</dbReference>
<gene>
    <name evidence="3" type="ORF">FSB76_16680</name>
</gene>
<proteinExistence type="predicted"/>
<dbReference type="OrthoDB" id="982527at2"/>